<feature type="compositionally biased region" description="Gly residues" evidence="1">
    <location>
        <begin position="1"/>
        <end position="10"/>
    </location>
</feature>
<feature type="region of interest" description="Disordered" evidence="1">
    <location>
        <begin position="78"/>
        <end position="111"/>
    </location>
</feature>
<evidence type="ECO:0000313" key="3">
    <source>
        <dbReference type="Proteomes" id="UP000008068"/>
    </source>
</evidence>
<dbReference type="HOGENOM" id="CLU_2160606_0_0_1"/>
<protein>
    <submittedName>
        <fullName evidence="2">Uncharacterized protein</fullName>
    </submittedName>
</protein>
<organism evidence="3">
    <name type="scientific">Caenorhabditis brenneri</name>
    <name type="common">Nematode worm</name>
    <dbReference type="NCBI Taxonomy" id="135651"/>
    <lineage>
        <taxon>Eukaryota</taxon>
        <taxon>Metazoa</taxon>
        <taxon>Ecdysozoa</taxon>
        <taxon>Nematoda</taxon>
        <taxon>Chromadorea</taxon>
        <taxon>Rhabditida</taxon>
        <taxon>Rhabditina</taxon>
        <taxon>Rhabditomorpha</taxon>
        <taxon>Rhabditoidea</taxon>
        <taxon>Rhabditidae</taxon>
        <taxon>Peloderinae</taxon>
        <taxon>Caenorhabditis</taxon>
    </lineage>
</organism>
<reference evidence="3" key="1">
    <citation type="submission" date="2011-07" db="EMBL/GenBank/DDBJ databases">
        <authorList>
            <consortium name="Caenorhabditis brenneri Sequencing and Analysis Consortium"/>
            <person name="Wilson R.K."/>
        </authorList>
    </citation>
    <scope>NUCLEOTIDE SEQUENCE [LARGE SCALE GENOMIC DNA]</scope>
    <source>
        <strain evidence="3">PB2801</strain>
    </source>
</reference>
<evidence type="ECO:0000256" key="1">
    <source>
        <dbReference type="SAM" id="MobiDB-lite"/>
    </source>
</evidence>
<dbReference type="Proteomes" id="UP000008068">
    <property type="component" value="Unassembled WGS sequence"/>
</dbReference>
<feature type="region of interest" description="Disordered" evidence="1">
    <location>
        <begin position="1"/>
        <end position="26"/>
    </location>
</feature>
<proteinExistence type="predicted"/>
<keyword evidence="3" id="KW-1185">Reference proteome</keyword>
<sequence>MDQEGFGGPGIPLCGQESMEKERGEEEIRTMMKAAQVPRLFKMAYSPVKWLARVLELEQSAAVKMGLAILAQFQDDEKKNAGRAGHALPVPTAASQPACPTALPRRSPGFN</sequence>
<accession>G0MW22</accession>
<dbReference type="EMBL" id="GL379815">
    <property type="protein sequence ID" value="EGT45306.1"/>
    <property type="molecule type" value="Genomic_DNA"/>
</dbReference>
<name>G0MW22_CAEBE</name>
<evidence type="ECO:0000313" key="2">
    <source>
        <dbReference type="EMBL" id="EGT45306.1"/>
    </source>
</evidence>
<gene>
    <name evidence="2" type="ORF">CAEBREN_11266</name>
</gene>
<dbReference type="AlphaFoldDB" id="G0MW22"/>
<dbReference type="InParanoid" id="G0MW22"/>